<dbReference type="Proteomes" id="UP000516672">
    <property type="component" value="Chromosome"/>
</dbReference>
<proteinExistence type="predicted"/>
<dbReference type="RefSeq" id="WP_151792649.1">
    <property type="nucleotide sequence ID" value="NZ_BKOK01000023.1"/>
</dbReference>
<reference evidence="2" key="2">
    <citation type="submission" date="2020-10" db="EMBL/GenBank/DDBJ databases">
        <title>Clinical and molecular characterization of Acinetobacter seifertii in Taiwan.</title>
        <authorList>
            <person name="Li L.-H."/>
            <person name="Yang Y.-S."/>
            <person name="Sun J.-R."/>
            <person name="Huang T.-W."/>
            <person name="Huang W.-C."/>
            <person name="Wang Y.-C."/>
            <person name="Kuo T.-H."/>
            <person name="Kuo S.-C."/>
            <person name="Chen T.-L."/>
        </authorList>
    </citation>
    <scope>NUCLEOTIDE SEQUENCE [LARGE SCALE GENOMIC DNA]</scope>
    <source>
        <strain evidence="2">AS42</strain>
    </source>
</reference>
<organism evidence="1 2">
    <name type="scientific">Acinetobacter seifertii</name>
    <dbReference type="NCBI Taxonomy" id="1530123"/>
    <lineage>
        <taxon>Bacteria</taxon>
        <taxon>Pseudomonadati</taxon>
        <taxon>Pseudomonadota</taxon>
        <taxon>Gammaproteobacteria</taxon>
        <taxon>Moraxellales</taxon>
        <taxon>Moraxellaceae</taxon>
        <taxon>Acinetobacter</taxon>
        <taxon>Acinetobacter calcoaceticus/baumannii complex</taxon>
    </lineage>
</organism>
<sequence>MENFLKILGVLIVPIIVVFLNNRLAKLKHEREIKAEFLKLAEEFENKEVERRSLLYKDRLAKSLFNHDALTYREAKFFAQYENADLWIKEFIKVRGRIKRIGDEEENISGLTTKHTKSKIFFSVLGYIFFTFIGLIPFVKFNTYRQQIISYFQEGMYLNVFLMISIFLICLVCGFLCLKYIEKSADSWFFLYTFKRDAFKLKKRDEHNSESYTTDVDL</sequence>
<evidence type="ECO:0000313" key="2">
    <source>
        <dbReference type="Proteomes" id="UP000516672"/>
    </source>
</evidence>
<evidence type="ECO:0000313" key="1">
    <source>
        <dbReference type="EMBL" id="QOD71781.1"/>
    </source>
</evidence>
<protein>
    <submittedName>
        <fullName evidence="1">Uncharacterized protein</fullName>
    </submittedName>
</protein>
<gene>
    <name evidence="1" type="ORF">IC779_11755</name>
</gene>
<dbReference type="EMBL" id="CP061828">
    <property type="protein sequence ID" value="QOD71781.1"/>
    <property type="molecule type" value="Genomic_DNA"/>
</dbReference>
<reference evidence="1 2" key="1">
    <citation type="submission" date="2020-09" db="EMBL/GenBank/DDBJ databases">
        <authorList>
            <person name="Chen F.-J."/>
            <person name="Lee Y.-T."/>
        </authorList>
    </citation>
    <scope>NUCLEOTIDE SEQUENCE [LARGE SCALE GENOMIC DNA]</scope>
    <source>
        <strain evidence="1 2">AS42</strain>
    </source>
</reference>
<name>A0A7H2VE70_9GAMM</name>
<dbReference type="AlphaFoldDB" id="A0A7H2VE70"/>
<accession>A0A7H2VE70</accession>